<comment type="caution">
    <text evidence="9">The sequence shown here is derived from an EMBL/GenBank/DDBJ whole genome shotgun (WGS) entry which is preliminary data.</text>
</comment>
<dbReference type="Gene3D" id="1.20.1640.10">
    <property type="entry name" value="Multidrug efflux transporter AcrB transmembrane domain"/>
    <property type="match status" value="2"/>
</dbReference>
<evidence type="ECO:0000256" key="5">
    <source>
        <dbReference type="ARBA" id="ARBA00022989"/>
    </source>
</evidence>
<evidence type="ECO:0000256" key="3">
    <source>
        <dbReference type="ARBA" id="ARBA00022475"/>
    </source>
</evidence>
<dbReference type="Pfam" id="PF03176">
    <property type="entry name" value="MMPL"/>
    <property type="match status" value="2"/>
</dbReference>
<feature type="transmembrane region" description="Helical" evidence="7">
    <location>
        <begin position="776"/>
        <end position="798"/>
    </location>
</feature>
<evidence type="ECO:0000256" key="4">
    <source>
        <dbReference type="ARBA" id="ARBA00022692"/>
    </source>
</evidence>
<keyword evidence="3" id="KW-1003">Cell membrane</keyword>
<dbReference type="PATRIC" id="fig|1326980.8.peg.1926"/>
<feature type="transmembrane region" description="Helical" evidence="7">
    <location>
        <begin position="467"/>
        <end position="490"/>
    </location>
</feature>
<keyword evidence="4 7" id="KW-0812">Transmembrane</keyword>
<dbReference type="AlphaFoldDB" id="A0A0F2LRM4"/>
<comment type="similarity">
    <text evidence="2">Belongs to the resistance-nodulation-cell division (RND) (TC 2.A.6) family. MmpL subfamily.</text>
</comment>
<dbReference type="PANTHER" id="PTHR33406">
    <property type="entry name" value="MEMBRANE PROTEIN MJ1562-RELATED"/>
    <property type="match status" value="1"/>
</dbReference>
<feature type="transmembrane region" description="Helical" evidence="7">
    <location>
        <begin position="20"/>
        <end position="45"/>
    </location>
</feature>
<evidence type="ECO:0000256" key="2">
    <source>
        <dbReference type="ARBA" id="ARBA00010157"/>
    </source>
</evidence>
<proteinExistence type="inferred from homology"/>
<protein>
    <submittedName>
        <fullName evidence="9">Antibiotic transporter</fullName>
    </submittedName>
</protein>
<evidence type="ECO:0000256" key="6">
    <source>
        <dbReference type="ARBA" id="ARBA00023136"/>
    </source>
</evidence>
<dbReference type="InterPro" id="IPR004869">
    <property type="entry name" value="MMPL_dom"/>
</dbReference>
<feature type="transmembrane region" description="Helical" evidence="7">
    <location>
        <begin position="389"/>
        <end position="414"/>
    </location>
</feature>
<dbReference type="PANTHER" id="PTHR33406:SF6">
    <property type="entry name" value="MEMBRANE PROTEIN YDGH-RELATED"/>
    <property type="match status" value="1"/>
</dbReference>
<keyword evidence="5 7" id="KW-1133">Transmembrane helix</keyword>
<keyword evidence="6 7" id="KW-0472">Membrane</keyword>
<feature type="transmembrane region" description="Helical" evidence="7">
    <location>
        <begin position="338"/>
        <end position="355"/>
    </location>
</feature>
<feature type="transmembrane region" description="Helical" evidence="7">
    <location>
        <begin position="733"/>
        <end position="755"/>
    </location>
</feature>
<evidence type="ECO:0000313" key="9">
    <source>
        <dbReference type="EMBL" id="KJR79489.1"/>
    </source>
</evidence>
<organism evidence="9">
    <name type="scientific">Candidatus Aramenus sulfurataquae</name>
    <dbReference type="NCBI Taxonomy" id="1326980"/>
    <lineage>
        <taxon>Archaea</taxon>
        <taxon>Thermoproteota</taxon>
        <taxon>Thermoprotei</taxon>
        <taxon>Sulfolobales</taxon>
        <taxon>Sulfolobaceae</taxon>
        <taxon>Candidatus Aramenus</taxon>
    </lineage>
</organism>
<dbReference type="SUPFAM" id="SSF82866">
    <property type="entry name" value="Multidrug efflux transporter AcrB transmembrane domain"/>
    <property type="match status" value="2"/>
</dbReference>
<gene>
    <name evidence="9" type="ORF">TQ35_01745</name>
</gene>
<comment type="subcellular location">
    <subcellularLocation>
        <location evidence="1">Cell membrane</location>
        <topology evidence="1">Multi-pass membrane protein</topology>
    </subcellularLocation>
</comment>
<feature type="transmembrane region" description="Helical" evidence="7">
    <location>
        <begin position="362"/>
        <end position="383"/>
    </location>
</feature>
<evidence type="ECO:0000256" key="7">
    <source>
        <dbReference type="SAM" id="Phobius"/>
    </source>
</evidence>
<feature type="transmembrane region" description="Helical" evidence="7">
    <location>
        <begin position="804"/>
        <end position="831"/>
    </location>
</feature>
<dbReference type="EMBL" id="JZWS01000006">
    <property type="protein sequence ID" value="KJR79489.1"/>
    <property type="molecule type" value="Genomic_DNA"/>
</dbReference>
<feature type="transmembrane region" description="Helical" evidence="7">
    <location>
        <begin position="710"/>
        <end position="727"/>
    </location>
</feature>
<feature type="domain" description="Membrane transport protein MMPL" evidence="8">
    <location>
        <begin position="684"/>
        <end position="842"/>
    </location>
</feature>
<feature type="transmembrane region" description="Helical" evidence="7">
    <location>
        <begin position="435"/>
        <end position="455"/>
    </location>
</feature>
<accession>A0A0F2LRM4</accession>
<name>A0A0F2LRM4_9CREN</name>
<reference evidence="9" key="1">
    <citation type="submission" date="2015-03" db="EMBL/GenBank/DDBJ databases">
        <title>Metagenome Sequencing of an Archaeal-Dominated Microbial Community from a Hot Spring at the Los Azufres Geothermal Field, Mexico.</title>
        <authorList>
            <person name="Servin-Garciduenas L.E."/>
            <person name="Martinez-Romero E."/>
        </authorList>
    </citation>
    <scope>NUCLEOTIDE SEQUENCE [LARGE SCALE GENOMIC DNA]</scope>
    <source>
        <strain evidence="9">AZ1-454</strain>
    </source>
</reference>
<feature type="transmembrane region" description="Helical" evidence="7">
    <location>
        <begin position="683"/>
        <end position="703"/>
    </location>
</feature>
<evidence type="ECO:0000259" key="8">
    <source>
        <dbReference type="Pfam" id="PF03176"/>
    </source>
</evidence>
<evidence type="ECO:0000256" key="1">
    <source>
        <dbReference type="ARBA" id="ARBA00004651"/>
    </source>
</evidence>
<dbReference type="GO" id="GO:0005886">
    <property type="term" value="C:plasma membrane"/>
    <property type="evidence" value="ECO:0007669"/>
    <property type="project" value="UniProtKB-SubCell"/>
</dbReference>
<sequence>MGSSRKIGISQTILAKLLSIILVSSKPLLLVPWIVLLVVLVPFALNIQKDFVYSDSPFLGKEYQSVVVDYIVSQYFKLGENSSIYVIVNGTYNQSYEEIKSNLKYLQNYVLITPYEYVEQANKTYLKDVSHEVENITSSLEPLHQLYLNLSGERQLLLDNFTYFEYQLNVTYGIPTGSFHSNSADAQTFSLVYQRLLDEGYSQLNASRKAGLFVFKDPYLLLFSFSNYSNFSHAYNALSSFNNYSYLVYLLTGKLVPNEALIDPEQFAVSEVEKELPPPPISISNFHRGNQWLFIVEVPKNESLTSVEEFIQHVNGSVTGHLAIYAQSAYYTQGNLEIIDVVTVLLVGALLIALLRSLVPILLLITSAVIGVVLAYGILHIMTLFGYQVYYISGLVIPPIVFGITVDYSILFVYRYFEEIRKGAKDPLKTAFRTAGRGAIFSGISITIGFASFVISSSPLLRNIGEALIVASVSSIVPAVMFNYTALMVIPQRVLGFPRREVPNPTDTRQKYLESAARHAISKKAVVVSAMLALALFSYFIFATHPSNVDVNEIVPSYSSSVRGLGQLGSLFNYSVDYVIIKGNPNSTYGEVVALAKKVISEGGLVYSPFSIGKKVLNKSEYVEGFYSHNYTLVEVYIPYPVFSQGAINLTRELINQGYMVGGSNAQRIDIVDNTVSIYYSEVLPLTIGLITLYLFLVLGSAIVPIRLSLTLLVSSLVGVAVMDAVFHSPYWLSPLIVFALLFSLGIDYDMFIILRIVEERGEEEERIVSGVKNTGLVVTAAGLILSGAFFSLVFTNMKFLQEIGFAVGFSVLFDTFVVRPIFVPAIMAVLKKYNWWPRVRRLLSS</sequence>
<feature type="domain" description="Membrane transport protein MMPL" evidence="8">
    <location>
        <begin position="316"/>
        <end position="490"/>
    </location>
</feature>
<feature type="transmembrane region" description="Helical" evidence="7">
    <location>
        <begin position="525"/>
        <end position="542"/>
    </location>
</feature>
<dbReference type="InterPro" id="IPR050545">
    <property type="entry name" value="Mycobact_MmpL"/>
</dbReference>